<dbReference type="EMBL" id="RQHV01000032">
    <property type="protein sequence ID" value="TGN13112.1"/>
    <property type="molecule type" value="Genomic_DNA"/>
</dbReference>
<gene>
    <name evidence="1" type="ORF">EHS11_04205</name>
</gene>
<protein>
    <recommendedName>
        <fullName evidence="3">ERV/ALR sulfhydryl oxidase domain-containing protein</fullName>
    </recommendedName>
</protein>
<evidence type="ECO:0000313" key="1">
    <source>
        <dbReference type="EMBL" id="TGN13112.1"/>
    </source>
</evidence>
<evidence type="ECO:0000313" key="2">
    <source>
        <dbReference type="Proteomes" id="UP000298264"/>
    </source>
</evidence>
<proteinExistence type="predicted"/>
<sequence>MSCLYCLKKSESFSRSVPLSGEDYYHDFPIDDLVENAIQVFSEIFRCPDCDSIWKIQSRGTGDPRSTYPEYYEQTATLLKGMEREVVAQPTLDNILKLGDIPMPYDFRTSVLDSLKEKEKQNLIQLYREQKPDLDSGIKHWLEKWYENIAPEEFRRFKEDGFHTDAKSIYSLPKDSKIISSEFYTLEDLVIWIEEGEDGRSYLQSLNQKTGKAGWKTDLPTSFSRGMKLPVLFYQRGYICTLHGLQIGSEHYSRLNRPDRLLVHSKDGELLLEEHLSWKAYEVISPEERDYSENRTVHNFRITIWDDILYLPSGFSLKAFDLKNGKEVVNLSLPDGHVFSGKLQIDEDGKIIIYTMKGFILYDKDWKILSRWKSRYHPVFMDSNMNVFYYYAHVENPRTHLIKEFQKKMESGVSLTHFLMATPVLLPNGYFVPFAYDESYILNFDLEIVRKIPYTSTDILGSRALDDKPEPTLVTENRLVFCEDYKQIRLFSLEGEEIRVLPSDVPFTNLFTFDGKNICFIQSNYTGYGVNDNYLVTLWSPEGKEINQVRLRSIEGFAVSFHGYLVFKYQSELLCIDLFKGI</sequence>
<evidence type="ECO:0008006" key="3">
    <source>
        <dbReference type="Google" id="ProtNLM"/>
    </source>
</evidence>
<accession>A0A4R9LR14</accession>
<organism evidence="1 2">
    <name type="scientific">Leptospira ilyithenensis</name>
    <dbReference type="NCBI Taxonomy" id="2484901"/>
    <lineage>
        <taxon>Bacteria</taxon>
        <taxon>Pseudomonadati</taxon>
        <taxon>Spirochaetota</taxon>
        <taxon>Spirochaetia</taxon>
        <taxon>Leptospirales</taxon>
        <taxon>Leptospiraceae</taxon>
        <taxon>Leptospira</taxon>
    </lineage>
</organism>
<dbReference type="InterPro" id="IPR011047">
    <property type="entry name" value="Quinoprotein_ADH-like_sf"/>
</dbReference>
<dbReference type="AlphaFoldDB" id="A0A4R9LR14"/>
<comment type="caution">
    <text evidence="1">The sequence shown here is derived from an EMBL/GenBank/DDBJ whole genome shotgun (WGS) entry which is preliminary data.</text>
</comment>
<name>A0A4R9LR14_9LEPT</name>
<dbReference type="SUPFAM" id="SSF50998">
    <property type="entry name" value="Quinoprotein alcohol dehydrogenase-like"/>
    <property type="match status" value="1"/>
</dbReference>
<dbReference type="Proteomes" id="UP000298264">
    <property type="component" value="Unassembled WGS sequence"/>
</dbReference>
<dbReference type="OrthoDB" id="341904at2"/>
<reference evidence="1" key="1">
    <citation type="journal article" date="2019" name="PLoS Negl. Trop. Dis.">
        <title>Revisiting the worldwide diversity of Leptospira species in the environment.</title>
        <authorList>
            <person name="Vincent A.T."/>
            <person name="Schiettekatte O."/>
            <person name="Bourhy P."/>
            <person name="Veyrier F.J."/>
            <person name="Picardeau M."/>
        </authorList>
    </citation>
    <scope>NUCLEOTIDE SEQUENCE [LARGE SCALE GENOMIC DNA]</scope>
    <source>
        <strain evidence="1">201400974</strain>
    </source>
</reference>
<dbReference type="RefSeq" id="WP_135763169.1">
    <property type="nucleotide sequence ID" value="NZ_RQHV01000032.1"/>
</dbReference>
<keyword evidence="2" id="KW-1185">Reference proteome</keyword>